<dbReference type="Pfam" id="PF02397">
    <property type="entry name" value="Bac_transf"/>
    <property type="match status" value="1"/>
</dbReference>
<dbReference type="Gene3D" id="3.40.50.720">
    <property type="entry name" value="NAD(P)-binding Rossmann-like Domain"/>
    <property type="match status" value="1"/>
</dbReference>
<protein>
    <submittedName>
        <fullName evidence="9">Undecaprenyl-phosphate glucose phosphotransferase</fullName>
    </submittedName>
</protein>
<proteinExistence type="inferred from homology"/>
<dbReference type="PANTHER" id="PTHR30576:SF0">
    <property type="entry name" value="UNDECAPRENYL-PHOSPHATE N-ACETYLGALACTOSAMINYL 1-PHOSPHATE TRANSFERASE-RELATED"/>
    <property type="match status" value="1"/>
</dbReference>
<evidence type="ECO:0000313" key="9">
    <source>
        <dbReference type="EMBL" id="RAS23782.1"/>
    </source>
</evidence>
<keyword evidence="6 7" id="KW-0472">Membrane</keyword>
<dbReference type="NCBIfam" id="TIGR03025">
    <property type="entry name" value="EPS_sugtrans"/>
    <property type="match status" value="1"/>
</dbReference>
<dbReference type="Proteomes" id="UP000248918">
    <property type="component" value="Unassembled WGS sequence"/>
</dbReference>
<dbReference type="PANTHER" id="PTHR30576">
    <property type="entry name" value="COLANIC BIOSYNTHESIS UDP-GLUCOSE LIPID CARRIER TRANSFERASE"/>
    <property type="match status" value="1"/>
</dbReference>
<dbReference type="NCBIfam" id="TIGR03023">
    <property type="entry name" value="WcaJ_sugtrans"/>
    <property type="match status" value="1"/>
</dbReference>
<reference evidence="9 10" key="1">
    <citation type="submission" date="2018-06" db="EMBL/GenBank/DDBJ databases">
        <title>Genomic Encyclopedia of Type Strains, Phase III (KMG-III): the genomes of soil and plant-associated and newly described type strains.</title>
        <authorList>
            <person name="Whitman W."/>
        </authorList>
    </citation>
    <scope>NUCLEOTIDE SEQUENCE [LARGE SCALE GENOMIC DNA]</scope>
    <source>
        <strain evidence="9 10">LMG 23644</strain>
    </source>
</reference>
<comment type="similarity">
    <text evidence="2">Belongs to the bacterial sugar transferase family.</text>
</comment>
<feature type="transmembrane region" description="Helical" evidence="7">
    <location>
        <begin position="65"/>
        <end position="83"/>
    </location>
</feature>
<dbReference type="InterPro" id="IPR017473">
    <property type="entry name" value="Undecaprenyl-P_gluc_Ptfrase"/>
</dbReference>
<gene>
    <name evidence="9" type="ORF">BX591_11926</name>
</gene>
<feature type="transmembrane region" description="Helical" evidence="7">
    <location>
        <begin position="39"/>
        <end position="59"/>
    </location>
</feature>
<evidence type="ECO:0000256" key="6">
    <source>
        <dbReference type="ARBA" id="ARBA00023136"/>
    </source>
</evidence>
<keyword evidence="5 7" id="KW-1133">Transmembrane helix</keyword>
<feature type="transmembrane region" description="Helical" evidence="7">
    <location>
        <begin position="129"/>
        <end position="150"/>
    </location>
</feature>
<dbReference type="EMBL" id="QLTK01000019">
    <property type="protein sequence ID" value="RAS23782.1"/>
    <property type="molecule type" value="Genomic_DNA"/>
</dbReference>
<sequence length="484" mass="54004">MRVLLKNEVFDSAMHTVIRQTTGRDFADMESALARLLDVMLVALGAALASLLCLGDLGLSIVETSFVAFDMAFAILLLPWFSVYDSWRGRSKWRLSVCIVFGWIAVQACGLAVMFLLHRTASLSRLWCVTWTVLTACALVASRLLVHAALGRMRRAGRNLRTVAVVGAGAHRDGVLAHIAGSPDAGFRAVATLTTWPGREQDVAGLPAFRQLPEFADWVRREQIDEVWIALPMAEEDTVLRVLAAFSGDLVNVRFLPDVRSLVMFDRHVVDLLGSPAINLMASPMTPYARLQKALFDRLFAAVALLALAPLMLSIAIAVKTTSKGPVLFTQRRKGADGRVFRIYKFRSMRAQAQQPGVVRQATRGDSRITSVGAFLRRTSLDELPQFLNVLRGEMSVVGPRPHAIEHDDQYRSLVDGYIHRYRIKPGITGWAQVNGLRGETDRIEKMQRRVEHDLYYLRNWSFGLDMRIVVATVVKGFLNRNAY</sequence>
<feature type="domain" description="Bacterial sugar transferase" evidence="8">
    <location>
        <begin position="293"/>
        <end position="476"/>
    </location>
</feature>
<name>A0A329BPC2_9BURK</name>
<dbReference type="InterPro" id="IPR003362">
    <property type="entry name" value="Bact_transf"/>
</dbReference>
<keyword evidence="4 7" id="KW-0812">Transmembrane</keyword>
<evidence type="ECO:0000256" key="2">
    <source>
        <dbReference type="ARBA" id="ARBA00006464"/>
    </source>
</evidence>
<evidence type="ECO:0000256" key="5">
    <source>
        <dbReference type="ARBA" id="ARBA00022989"/>
    </source>
</evidence>
<accession>A0A329BPC2</accession>
<evidence type="ECO:0000256" key="1">
    <source>
        <dbReference type="ARBA" id="ARBA00004141"/>
    </source>
</evidence>
<comment type="caution">
    <text evidence="9">The sequence shown here is derived from an EMBL/GenBank/DDBJ whole genome shotgun (WGS) entry which is preliminary data.</text>
</comment>
<keyword evidence="3 9" id="KW-0808">Transferase</keyword>
<dbReference type="GO" id="GO:0016780">
    <property type="term" value="F:phosphotransferase activity, for other substituted phosphate groups"/>
    <property type="evidence" value="ECO:0007669"/>
    <property type="project" value="TreeGrafter"/>
</dbReference>
<evidence type="ECO:0000256" key="4">
    <source>
        <dbReference type="ARBA" id="ARBA00022692"/>
    </source>
</evidence>
<organism evidence="9 10">
    <name type="scientific">Paraburkholderia bryophila</name>
    <dbReference type="NCBI Taxonomy" id="420952"/>
    <lineage>
        <taxon>Bacteria</taxon>
        <taxon>Pseudomonadati</taxon>
        <taxon>Pseudomonadota</taxon>
        <taxon>Betaproteobacteria</taxon>
        <taxon>Burkholderiales</taxon>
        <taxon>Burkholderiaceae</taxon>
        <taxon>Paraburkholderia</taxon>
    </lineage>
</organism>
<evidence type="ECO:0000256" key="7">
    <source>
        <dbReference type="SAM" id="Phobius"/>
    </source>
</evidence>
<dbReference type="GO" id="GO:0016020">
    <property type="term" value="C:membrane"/>
    <property type="evidence" value="ECO:0007669"/>
    <property type="project" value="UniProtKB-SubCell"/>
</dbReference>
<dbReference type="AlphaFoldDB" id="A0A329BPC2"/>
<comment type="subcellular location">
    <subcellularLocation>
        <location evidence="1">Membrane</location>
        <topology evidence="1">Multi-pass membrane protein</topology>
    </subcellularLocation>
</comment>
<dbReference type="InterPro" id="IPR017475">
    <property type="entry name" value="EPS_sugar_tfrase"/>
</dbReference>
<evidence type="ECO:0000313" key="10">
    <source>
        <dbReference type="Proteomes" id="UP000248918"/>
    </source>
</evidence>
<dbReference type="Pfam" id="PF13727">
    <property type="entry name" value="CoA_binding_3"/>
    <property type="match status" value="1"/>
</dbReference>
<feature type="transmembrane region" description="Helical" evidence="7">
    <location>
        <begin position="95"/>
        <end position="117"/>
    </location>
</feature>
<evidence type="ECO:0000256" key="3">
    <source>
        <dbReference type="ARBA" id="ARBA00022679"/>
    </source>
</evidence>
<evidence type="ECO:0000259" key="8">
    <source>
        <dbReference type="Pfam" id="PF02397"/>
    </source>
</evidence>
<feature type="transmembrane region" description="Helical" evidence="7">
    <location>
        <begin position="299"/>
        <end position="319"/>
    </location>
</feature>